<evidence type="ECO:0000256" key="8">
    <source>
        <dbReference type="RuleBase" id="RU004005"/>
    </source>
</evidence>
<dbReference type="PROSITE" id="PS00464">
    <property type="entry name" value="RIBOSOMAL_L22"/>
    <property type="match status" value="1"/>
</dbReference>
<comment type="caution">
    <text evidence="11">The sequence shown here is derived from an EMBL/GenBank/DDBJ whole genome shotgun (WGS) entry which is preliminary data.</text>
</comment>
<comment type="similarity">
    <text evidence="1 7 8">Belongs to the universal ribosomal protein uL22 family.</text>
</comment>
<dbReference type="InterPro" id="IPR047867">
    <property type="entry name" value="Ribosomal_uL22_bac/org-type"/>
</dbReference>
<gene>
    <name evidence="7 11" type="primary">rplV</name>
    <name evidence="11" type="ORF">MHA02_41630</name>
</gene>
<protein>
    <recommendedName>
        <fullName evidence="6 7">Large ribosomal subunit protein uL22</fullName>
    </recommendedName>
</protein>
<dbReference type="AlphaFoldDB" id="A0A512IVS3"/>
<dbReference type="InterPro" id="IPR018260">
    <property type="entry name" value="Ribosomal_uL22_CS"/>
</dbReference>
<dbReference type="Pfam" id="PF00237">
    <property type="entry name" value="Ribosomal_L22"/>
    <property type="match status" value="1"/>
</dbReference>
<accession>A0A512IVS3</accession>
<keyword evidence="4 7" id="KW-0689">Ribosomal protein</keyword>
<sequence length="127" mass="13999">MGKQATPRALPENEAKAVARMLRVSPQKLNLVAQMIRGKKVESALADLEFSRKRISTEVKKCLESAIANAENNHDLDVDDLVVSQAFVGKALVLKRFHARARGRGARILKPFANLTIVVREVRAEAA</sequence>
<proteinExistence type="inferred from homology"/>
<keyword evidence="5 7" id="KW-0687">Ribonucleoprotein</keyword>
<keyword evidence="3 7" id="KW-0694">RNA-binding</keyword>
<dbReference type="GO" id="GO:0006412">
    <property type="term" value="P:translation"/>
    <property type="evidence" value="ECO:0007669"/>
    <property type="project" value="UniProtKB-UniRule"/>
</dbReference>
<evidence type="ECO:0000256" key="1">
    <source>
        <dbReference type="ARBA" id="ARBA00009451"/>
    </source>
</evidence>
<evidence type="ECO:0000256" key="10">
    <source>
        <dbReference type="RuleBase" id="RU004008"/>
    </source>
</evidence>
<evidence type="ECO:0000256" key="7">
    <source>
        <dbReference type="HAMAP-Rule" id="MF_01331"/>
    </source>
</evidence>
<keyword evidence="2 7" id="KW-0699">rRNA-binding</keyword>
<dbReference type="HAMAP" id="MF_01331_B">
    <property type="entry name" value="Ribosomal_uL22_B"/>
    <property type="match status" value="1"/>
</dbReference>
<dbReference type="Gene3D" id="3.90.470.10">
    <property type="entry name" value="Ribosomal protein L22/L17"/>
    <property type="match status" value="1"/>
</dbReference>
<dbReference type="GO" id="GO:0019843">
    <property type="term" value="F:rRNA binding"/>
    <property type="evidence" value="ECO:0007669"/>
    <property type="project" value="UniProtKB-UniRule"/>
</dbReference>
<evidence type="ECO:0000313" key="11">
    <source>
        <dbReference type="EMBL" id="GEP01776.1"/>
    </source>
</evidence>
<dbReference type="EMBL" id="BJZT01000051">
    <property type="protein sequence ID" value="GEP01776.1"/>
    <property type="molecule type" value="Genomic_DNA"/>
</dbReference>
<name>A0A512IVS3_9HYPH</name>
<evidence type="ECO:0000256" key="2">
    <source>
        <dbReference type="ARBA" id="ARBA00022730"/>
    </source>
</evidence>
<evidence type="ECO:0000256" key="4">
    <source>
        <dbReference type="ARBA" id="ARBA00022980"/>
    </source>
</evidence>
<dbReference type="GO" id="GO:0022625">
    <property type="term" value="C:cytosolic large ribosomal subunit"/>
    <property type="evidence" value="ECO:0007669"/>
    <property type="project" value="TreeGrafter"/>
</dbReference>
<dbReference type="InterPro" id="IPR001063">
    <property type="entry name" value="Ribosomal_uL22"/>
</dbReference>
<evidence type="ECO:0000256" key="3">
    <source>
        <dbReference type="ARBA" id="ARBA00022884"/>
    </source>
</evidence>
<keyword evidence="12" id="KW-1185">Reference proteome</keyword>
<dbReference type="CDD" id="cd00336">
    <property type="entry name" value="Ribosomal_L22"/>
    <property type="match status" value="1"/>
</dbReference>
<comment type="function">
    <text evidence="7">The globular domain of the protein is located near the polypeptide exit tunnel on the outside of the subunit, while an extended beta-hairpin is found that lines the wall of the exit tunnel in the center of the 70S ribosome.</text>
</comment>
<evidence type="ECO:0000256" key="9">
    <source>
        <dbReference type="RuleBase" id="RU004006"/>
    </source>
</evidence>
<dbReference type="InterPro" id="IPR005727">
    <property type="entry name" value="Ribosomal_uL22_bac/chlpt-type"/>
</dbReference>
<organism evidence="11 12">
    <name type="scientific">Methylobacterium haplocladii</name>
    <dbReference type="NCBI Taxonomy" id="1176176"/>
    <lineage>
        <taxon>Bacteria</taxon>
        <taxon>Pseudomonadati</taxon>
        <taxon>Pseudomonadota</taxon>
        <taxon>Alphaproteobacteria</taxon>
        <taxon>Hyphomicrobiales</taxon>
        <taxon>Methylobacteriaceae</taxon>
        <taxon>Methylobacterium</taxon>
    </lineage>
</organism>
<dbReference type="NCBIfam" id="TIGR01044">
    <property type="entry name" value="rplV_bact"/>
    <property type="match status" value="1"/>
</dbReference>
<dbReference type="PANTHER" id="PTHR13501:SF8">
    <property type="entry name" value="LARGE RIBOSOMAL SUBUNIT PROTEIN UL22M"/>
    <property type="match status" value="1"/>
</dbReference>
<evidence type="ECO:0000256" key="5">
    <source>
        <dbReference type="ARBA" id="ARBA00023274"/>
    </source>
</evidence>
<comment type="subunit">
    <text evidence="7 9">Part of the 50S ribosomal subunit.</text>
</comment>
<evidence type="ECO:0000313" key="12">
    <source>
        <dbReference type="Proteomes" id="UP000321258"/>
    </source>
</evidence>
<dbReference type="InterPro" id="IPR036394">
    <property type="entry name" value="Ribosomal_uL22_sf"/>
</dbReference>
<dbReference type="RefSeq" id="WP_147082396.1">
    <property type="nucleotide sequence ID" value="NZ_BJZT01000051.1"/>
</dbReference>
<dbReference type="OrthoDB" id="9805969at2"/>
<dbReference type="GO" id="GO:0003735">
    <property type="term" value="F:structural constituent of ribosome"/>
    <property type="evidence" value="ECO:0007669"/>
    <property type="project" value="InterPro"/>
</dbReference>
<reference evidence="11 12" key="1">
    <citation type="submission" date="2019-07" db="EMBL/GenBank/DDBJ databases">
        <title>Whole genome shotgun sequence of Methylobacterium haplocladii NBRC 107714.</title>
        <authorList>
            <person name="Hosoyama A."/>
            <person name="Uohara A."/>
            <person name="Ohji S."/>
            <person name="Ichikawa N."/>
        </authorList>
    </citation>
    <scope>NUCLEOTIDE SEQUENCE [LARGE SCALE GENOMIC DNA]</scope>
    <source>
        <strain evidence="11 12">NBRC 107714</strain>
    </source>
</reference>
<dbReference type="PANTHER" id="PTHR13501">
    <property type="entry name" value="CHLOROPLAST 50S RIBOSOMAL PROTEIN L22-RELATED"/>
    <property type="match status" value="1"/>
</dbReference>
<evidence type="ECO:0000256" key="6">
    <source>
        <dbReference type="ARBA" id="ARBA00035207"/>
    </source>
</evidence>
<dbReference type="SUPFAM" id="SSF54843">
    <property type="entry name" value="Ribosomal protein L22"/>
    <property type="match status" value="1"/>
</dbReference>
<dbReference type="Proteomes" id="UP000321258">
    <property type="component" value="Unassembled WGS sequence"/>
</dbReference>
<comment type="function">
    <text evidence="7 10">This protein binds specifically to 23S rRNA; its binding is stimulated by other ribosomal proteins, e.g., L4, L17, and L20. It is important during the early stages of 50S assembly. It makes multiple contacts with different domains of the 23S rRNA in the assembled 50S subunit and ribosome.</text>
</comment>